<reference evidence="1 2" key="1">
    <citation type="journal article" date="2019" name="Environ. Microbiol.">
        <title>Species interactions and distinct microbial communities in high Arctic permafrost affected cryosols are associated with the CH4 and CO2 gas fluxes.</title>
        <authorList>
            <person name="Altshuler I."/>
            <person name="Hamel J."/>
            <person name="Turney S."/>
            <person name="Magnuson E."/>
            <person name="Levesque R."/>
            <person name="Greer C."/>
            <person name="Whyte L.G."/>
        </authorList>
    </citation>
    <scope>NUCLEOTIDE SEQUENCE [LARGE SCALE GENOMIC DNA]</scope>
    <source>
        <strain evidence="1 2">S06.C</strain>
    </source>
</reference>
<protein>
    <submittedName>
        <fullName evidence="1">Uncharacterized protein</fullName>
    </submittedName>
</protein>
<evidence type="ECO:0000313" key="2">
    <source>
        <dbReference type="Proteomes" id="UP000319212"/>
    </source>
</evidence>
<dbReference type="SUPFAM" id="SSF53448">
    <property type="entry name" value="Nucleotide-diphospho-sugar transferases"/>
    <property type="match status" value="1"/>
</dbReference>
<proteinExistence type="predicted"/>
<dbReference type="Gene3D" id="3.90.550.10">
    <property type="entry name" value="Spore Coat Polysaccharide Biosynthesis Protein SpsA, Chain A"/>
    <property type="match status" value="1"/>
</dbReference>
<name>A0A502DUU7_9BURK</name>
<evidence type="ECO:0000313" key="1">
    <source>
        <dbReference type="EMBL" id="TPG29117.1"/>
    </source>
</evidence>
<comment type="caution">
    <text evidence="1">The sequence shown here is derived from an EMBL/GenBank/DDBJ whole genome shotgun (WGS) entry which is preliminary data.</text>
</comment>
<sequence>MGARPRLPGGIAPIALKRPRAGARCAIIAGMTTAVCTLFEGHYHHGVATLVNSLVEAGYEGTVWVGHRGPLPAWLTRHAGFDSQAGNLQVTPRVALRTVALDPPRSLNYQKPAFMRDVLHLHDPAAEAVVYLDPDLVVKCAWTEVAAWFAGSEVALVEDLDGAMPADHPRREGWRRFFAAHGETPQRVLARYYNSGFVGVPRAHDALLATWQRLCERIAADHGGAARQRKLGTPDHPFHSTDEDALNFALMLSDTPLHTQGPEAMDFVAGGRHLSHAVGAAKPWQGRHFRGALRGRPPSAASQSFYRFTRGPLASLSALTLARRRVSMALATALGRVYRQR</sequence>
<gene>
    <name evidence="1" type="ORF">EAH82_10170</name>
</gene>
<dbReference type="Proteomes" id="UP000319212">
    <property type="component" value="Unassembled WGS sequence"/>
</dbReference>
<dbReference type="AlphaFoldDB" id="A0A502DUU7"/>
<dbReference type="InterPro" id="IPR029044">
    <property type="entry name" value="Nucleotide-diphossugar_trans"/>
</dbReference>
<organism evidence="1 2">
    <name type="scientific">Variovorax guangxiensis</name>
    <dbReference type="NCBI Taxonomy" id="1775474"/>
    <lineage>
        <taxon>Bacteria</taxon>
        <taxon>Pseudomonadati</taxon>
        <taxon>Pseudomonadota</taxon>
        <taxon>Betaproteobacteria</taxon>
        <taxon>Burkholderiales</taxon>
        <taxon>Comamonadaceae</taxon>
        <taxon>Variovorax</taxon>
    </lineage>
</organism>
<accession>A0A502DUU7</accession>
<dbReference type="EMBL" id="RCZI01000002">
    <property type="protein sequence ID" value="TPG29117.1"/>
    <property type="molecule type" value="Genomic_DNA"/>
</dbReference>